<feature type="compositionally biased region" description="Basic and acidic residues" evidence="1">
    <location>
        <begin position="29"/>
        <end position="42"/>
    </location>
</feature>
<proteinExistence type="predicted"/>
<accession>A0A1J5P2Z4</accession>
<organism evidence="2">
    <name type="scientific">mine drainage metagenome</name>
    <dbReference type="NCBI Taxonomy" id="410659"/>
    <lineage>
        <taxon>unclassified sequences</taxon>
        <taxon>metagenomes</taxon>
        <taxon>ecological metagenomes</taxon>
    </lineage>
</organism>
<gene>
    <name evidence="2" type="ORF">GALL_529240</name>
</gene>
<feature type="region of interest" description="Disordered" evidence="1">
    <location>
        <begin position="29"/>
        <end position="53"/>
    </location>
</feature>
<dbReference type="AntiFam" id="ANF00095">
    <property type="entry name" value="Shadow ORF (opposite ABC transporters)"/>
</dbReference>
<sequence length="53" mass="5786">MQRILHDISYRTDFGDTAGIHHGDAVRGLGDHPHVVGHEHDGSAVIAPETFDQ</sequence>
<evidence type="ECO:0000256" key="1">
    <source>
        <dbReference type="SAM" id="MobiDB-lite"/>
    </source>
</evidence>
<evidence type="ECO:0000313" key="2">
    <source>
        <dbReference type="EMBL" id="OIQ65518.1"/>
    </source>
</evidence>
<reference evidence="2" key="1">
    <citation type="submission" date="2016-10" db="EMBL/GenBank/DDBJ databases">
        <title>Sequence of Gallionella enrichment culture.</title>
        <authorList>
            <person name="Poehlein A."/>
            <person name="Muehling M."/>
            <person name="Daniel R."/>
        </authorList>
    </citation>
    <scope>NUCLEOTIDE SEQUENCE</scope>
</reference>
<dbReference type="EMBL" id="MLJW01007263">
    <property type="protein sequence ID" value="OIQ65518.1"/>
    <property type="molecule type" value="Genomic_DNA"/>
</dbReference>
<comment type="caution">
    <text evidence="2">The sequence shown here is derived from an EMBL/GenBank/DDBJ whole genome shotgun (WGS) entry which is preliminary data.</text>
</comment>
<protein>
    <submittedName>
        <fullName evidence="2">Uncharacterized protein</fullName>
    </submittedName>
</protein>
<name>A0A1J5P2Z4_9ZZZZ</name>
<dbReference type="AlphaFoldDB" id="A0A1J5P2Z4"/>